<dbReference type="InterPro" id="IPR047127">
    <property type="entry name" value="MutT-like"/>
</dbReference>
<evidence type="ECO:0000256" key="4">
    <source>
        <dbReference type="ARBA" id="ARBA00022705"/>
    </source>
</evidence>
<evidence type="ECO:0000256" key="2">
    <source>
        <dbReference type="ARBA" id="ARBA00005582"/>
    </source>
</evidence>
<dbReference type="InterPro" id="IPR015797">
    <property type="entry name" value="NUDIX_hydrolase-like_dom_sf"/>
</dbReference>
<dbReference type="Proteomes" id="UP001455709">
    <property type="component" value="Unassembled WGS sequence"/>
</dbReference>
<evidence type="ECO:0000256" key="16">
    <source>
        <dbReference type="ARBA" id="ARBA00042798"/>
    </source>
</evidence>
<organism evidence="18 19">
    <name type="scientific">Chromobacterium vaccinii</name>
    <dbReference type="NCBI Taxonomy" id="1108595"/>
    <lineage>
        <taxon>Bacteria</taxon>
        <taxon>Pseudomonadati</taxon>
        <taxon>Pseudomonadota</taxon>
        <taxon>Betaproteobacteria</taxon>
        <taxon>Neisseriales</taxon>
        <taxon>Chromobacteriaceae</taxon>
        <taxon>Chromobacterium</taxon>
    </lineage>
</organism>
<evidence type="ECO:0000256" key="14">
    <source>
        <dbReference type="ARBA" id="ARBA00041592"/>
    </source>
</evidence>
<evidence type="ECO:0000256" key="10">
    <source>
        <dbReference type="ARBA" id="ARBA00035861"/>
    </source>
</evidence>
<keyword evidence="6" id="KW-0227">DNA damage</keyword>
<comment type="catalytic activity">
    <reaction evidence="10">
        <text>8-oxo-dGTP + H2O = 8-oxo-dGMP + diphosphate + H(+)</text>
        <dbReference type="Rhea" id="RHEA:31575"/>
        <dbReference type="ChEBI" id="CHEBI:15377"/>
        <dbReference type="ChEBI" id="CHEBI:15378"/>
        <dbReference type="ChEBI" id="CHEBI:33019"/>
        <dbReference type="ChEBI" id="CHEBI:63224"/>
        <dbReference type="ChEBI" id="CHEBI:77896"/>
        <dbReference type="EC" id="3.6.1.55"/>
    </reaction>
</comment>
<dbReference type="PANTHER" id="PTHR47707">
    <property type="entry name" value="8-OXO-DGTP DIPHOSPHATASE"/>
    <property type="match status" value="1"/>
</dbReference>
<dbReference type="PROSITE" id="PS00893">
    <property type="entry name" value="NUDIX_BOX"/>
    <property type="match status" value="1"/>
</dbReference>
<gene>
    <name evidence="18" type="ORF">ABGV49_08920</name>
</gene>
<dbReference type="PANTHER" id="PTHR47707:SF1">
    <property type="entry name" value="NUDIX HYDROLASE FAMILY PROTEIN"/>
    <property type="match status" value="1"/>
</dbReference>
<evidence type="ECO:0000256" key="13">
    <source>
        <dbReference type="ARBA" id="ARBA00040794"/>
    </source>
</evidence>
<evidence type="ECO:0000256" key="7">
    <source>
        <dbReference type="ARBA" id="ARBA00022801"/>
    </source>
</evidence>
<dbReference type="RefSeq" id="WP_347370424.1">
    <property type="nucleotide sequence ID" value="NZ_JBDOJC010000001.1"/>
</dbReference>
<comment type="similarity">
    <text evidence="2">Belongs to the Nudix hydrolase family.</text>
</comment>
<sequence length="140" mass="15576">MLSHHCVAALVIDGTKILLGLRGADRAFYPGVWDVFGGHVEHGEDELAALVRELREELGIEPVEPAWLATLPLANGLGVCSYYLLRRWRGEMVNRQPREHDRIAWVDEAGLAALTLAESFYPTMFAAVMRDGRFSLTGVE</sequence>
<proteinExistence type="inferred from homology"/>
<comment type="cofactor">
    <cofactor evidence="1">
        <name>Mg(2+)</name>
        <dbReference type="ChEBI" id="CHEBI:18420"/>
    </cofactor>
</comment>
<accession>A0ABV0FAP8</accession>
<dbReference type="InterPro" id="IPR020084">
    <property type="entry name" value="NUDIX_hydrolase_CS"/>
</dbReference>
<reference evidence="18 19" key="1">
    <citation type="submission" date="2024-05" db="EMBL/GenBank/DDBJ databases">
        <authorList>
            <person name="De Oliveira J.P."/>
            <person name="Noriler S.A."/>
            <person name="De Oliveira A.G."/>
            <person name="Sipoli D.S."/>
        </authorList>
    </citation>
    <scope>NUCLEOTIDE SEQUENCE [LARGE SCALE GENOMIC DNA]</scope>
    <source>
        <strain evidence="18 19">LABIM189</strain>
    </source>
</reference>
<evidence type="ECO:0000256" key="12">
    <source>
        <dbReference type="ARBA" id="ARBA00038905"/>
    </source>
</evidence>
<name>A0ABV0FAP8_9NEIS</name>
<keyword evidence="7" id="KW-0378">Hydrolase</keyword>
<keyword evidence="8" id="KW-0460">Magnesium</keyword>
<protein>
    <recommendedName>
        <fullName evidence="13">8-oxo-dGTP diphosphatase</fullName>
        <ecNumber evidence="12">3.6.1.55</ecNumber>
    </recommendedName>
    <alternativeName>
        <fullName evidence="16">7,8-dihydro-8-oxoguanine-triphosphatase</fullName>
    </alternativeName>
    <alternativeName>
        <fullName evidence="15">Mutator protein MutT</fullName>
    </alternativeName>
    <alternativeName>
        <fullName evidence="14">dGTP pyrophosphohydrolase</fullName>
    </alternativeName>
</protein>
<evidence type="ECO:0000256" key="3">
    <source>
        <dbReference type="ARBA" id="ARBA00022457"/>
    </source>
</evidence>
<keyword evidence="3" id="KW-0515">Mutator protein</keyword>
<evidence type="ECO:0000256" key="15">
    <source>
        <dbReference type="ARBA" id="ARBA00041979"/>
    </source>
</evidence>
<dbReference type="Gene3D" id="3.90.79.10">
    <property type="entry name" value="Nucleoside Triphosphate Pyrophosphohydrolase"/>
    <property type="match status" value="1"/>
</dbReference>
<dbReference type="PROSITE" id="PS51462">
    <property type="entry name" value="NUDIX"/>
    <property type="match status" value="1"/>
</dbReference>
<dbReference type="InterPro" id="IPR000086">
    <property type="entry name" value="NUDIX_hydrolase_dom"/>
</dbReference>
<evidence type="ECO:0000256" key="11">
    <source>
        <dbReference type="ARBA" id="ARBA00036904"/>
    </source>
</evidence>
<dbReference type="Pfam" id="PF00293">
    <property type="entry name" value="NUDIX"/>
    <property type="match status" value="1"/>
</dbReference>
<evidence type="ECO:0000256" key="6">
    <source>
        <dbReference type="ARBA" id="ARBA00022763"/>
    </source>
</evidence>
<evidence type="ECO:0000256" key="5">
    <source>
        <dbReference type="ARBA" id="ARBA00022723"/>
    </source>
</evidence>
<keyword evidence="4" id="KW-0235">DNA replication</keyword>
<evidence type="ECO:0000313" key="18">
    <source>
        <dbReference type="EMBL" id="MEO2217171.1"/>
    </source>
</evidence>
<evidence type="ECO:0000313" key="19">
    <source>
        <dbReference type="Proteomes" id="UP001455709"/>
    </source>
</evidence>
<evidence type="ECO:0000256" key="1">
    <source>
        <dbReference type="ARBA" id="ARBA00001946"/>
    </source>
</evidence>
<comment type="catalytic activity">
    <reaction evidence="11">
        <text>8-oxo-GTP + H2O = 8-oxo-GMP + diphosphate + H(+)</text>
        <dbReference type="Rhea" id="RHEA:67616"/>
        <dbReference type="ChEBI" id="CHEBI:15377"/>
        <dbReference type="ChEBI" id="CHEBI:15378"/>
        <dbReference type="ChEBI" id="CHEBI:33019"/>
        <dbReference type="ChEBI" id="CHEBI:143553"/>
        <dbReference type="ChEBI" id="CHEBI:145694"/>
    </reaction>
</comment>
<feature type="domain" description="Nudix hydrolase" evidence="17">
    <location>
        <begin position="2"/>
        <end position="128"/>
    </location>
</feature>
<keyword evidence="5" id="KW-0479">Metal-binding</keyword>
<evidence type="ECO:0000259" key="17">
    <source>
        <dbReference type="PROSITE" id="PS51462"/>
    </source>
</evidence>
<keyword evidence="19" id="KW-1185">Reference proteome</keyword>
<dbReference type="SUPFAM" id="SSF55811">
    <property type="entry name" value="Nudix"/>
    <property type="match status" value="1"/>
</dbReference>
<evidence type="ECO:0000256" key="8">
    <source>
        <dbReference type="ARBA" id="ARBA00022842"/>
    </source>
</evidence>
<dbReference type="EC" id="3.6.1.55" evidence="12"/>
<comment type="caution">
    <text evidence="18">The sequence shown here is derived from an EMBL/GenBank/DDBJ whole genome shotgun (WGS) entry which is preliminary data.</text>
</comment>
<keyword evidence="9" id="KW-0234">DNA repair</keyword>
<evidence type="ECO:0000256" key="9">
    <source>
        <dbReference type="ARBA" id="ARBA00023204"/>
    </source>
</evidence>
<dbReference type="EMBL" id="JBDOJC010000001">
    <property type="protein sequence ID" value="MEO2217171.1"/>
    <property type="molecule type" value="Genomic_DNA"/>
</dbReference>